<proteinExistence type="predicted"/>
<evidence type="ECO:0000313" key="2">
    <source>
        <dbReference type="Proteomes" id="UP001320706"/>
    </source>
</evidence>
<gene>
    <name evidence="1" type="ORF">M8818_004771</name>
</gene>
<reference evidence="1" key="1">
    <citation type="submission" date="2024-02" db="EMBL/GenBank/DDBJ databases">
        <title>Metagenome Assembled Genome of Zalaria obscura JY119.</title>
        <authorList>
            <person name="Vighnesh L."/>
            <person name="Jagadeeshwari U."/>
            <person name="Venkata Ramana C."/>
            <person name="Sasikala C."/>
        </authorList>
    </citation>
    <scope>NUCLEOTIDE SEQUENCE</scope>
    <source>
        <strain evidence="1">JY119</strain>
    </source>
</reference>
<keyword evidence="2" id="KW-1185">Reference proteome</keyword>
<dbReference type="Proteomes" id="UP001320706">
    <property type="component" value="Unassembled WGS sequence"/>
</dbReference>
<accession>A0ACC3SBD8</accession>
<comment type="caution">
    <text evidence="1">The sequence shown here is derived from an EMBL/GenBank/DDBJ whole genome shotgun (WGS) entry which is preliminary data.</text>
</comment>
<evidence type="ECO:0000313" key="1">
    <source>
        <dbReference type="EMBL" id="KAK8205595.1"/>
    </source>
</evidence>
<sequence>MDSVAHSPQCMVLGRPGSGCTSLLRVIANQTKSFVSVEGDVTYGALRSDEAHAFRHQMLMNSEGNDTGSSANADFIKIGNEYVRGVSGGERKRVSIAEVLAGQSPLQCWDQSTRGLDASTALEFTRVLRRSADTQEKSIVATFYQAGNGIFDLFDKVLVLCEGREIYYGPTSLARGYFEDMGFVCTEGANVADFLTSVAVPTERIVREGFEHMVPNLPEEFEERYKQSYIFARMTEHLSSVDGESLSAETEELKKAVQAEKARSMPLLSSGQSVYTVSLYRQTLACTQRQFQIIRGDKWSNVLKIASSLIQALVCGSLFYDLPEDSNSIFTRPGALFFPILYFALNSLSETTASFMGRPILNRHKEFGFYRPTAFCIACVLADIPMVLLNISIFNIIFYFMVSFQMDAGKFFTNWIVISVTMLCFISFFRMIGAACKRFGLASQIAGVMLMVMMVYAGKSRYMIPFGSQHPWFRWISYLNPAHYSFEAIMGAEFGGRKLTCGAPQLIPYGATYTDSAYQSCTVSGTNAPIPSKGHGEAVSGLAKQSVFTFKDIDYFVHYHGSQKQLLDKSKAFELDQADEKDYAVPKWYQIVLVTKRQLSKTYHWLAFISGQLFSEIPVLIMCGTLYFACWYFTAGLPVKASASGQVYLQMLFAVYEFLYTAIGQAIAAYSPNDYFAALANPIVIGAGLINFCGVVVPYNQIQPFWRYWIYWLDPFTYLVGGLLEPILWDVKVQCKDSELAQIPLPGNTTCGGYMASFLSDNAGYIVDASSADSCLYCAYSTGADYAKTFNINGAYYGWRDLSGPSLDRAKSVVAAAHAHKGRADTL</sequence>
<dbReference type="EMBL" id="JAMKPW020000023">
    <property type="protein sequence ID" value="KAK8205595.1"/>
    <property type="molecule type" value="Genomic_DNA"/>
</dbReference>
<protein>
    <submittedName>
        <fullName evidence="1">Uncharacterized protein</fullName>
    </submittedName>
</protein>
<organism evidence="1 2">
    <name type="scientific">Zalaria obscura</name>
    <dbReference type="NCBI Taxonomy" id="2024903"/>
    <lineage>
        <taxon>Eukaryota</taxon>
        <taxon>Fungi</taxon>
        <taxon>Dikarya</taxon>
        <taxon>Ascomycota</taxon>
        <taxon>Pezizomycotina</taxon>
        <taxon>Dothideomycetes</taxon>
        <taxon>Dothideomycetidae</taxon>
        <taxon>Dothideales</taxon>
        <taxon>Zalariaceae</taxon>
        <taxon>Zalaria</taxon>
    </lineage>
</organism>
<name>A0ACC3SBD8_9PEZI</name>